<proteinExistence type="predicted"/>
<evidence type="ECO:0000313" key="2">
    <source>
        <dbReference type="Proteomes" id="UP001148737"/>
    </source>
</evidence>
<dbReference type="Proteomes" id="UP001148737">
    <property type="component" value="Unassembled WGS sequence"/>
</dbReference>
<name>A0ACC1R6J4_9HYPO</name>
<reference evidence="1" key="1">
    <citation type="submission" date="2022-07" db="EMBL/GenBank/DDBJ databases">
        <title>Genome Sequence of Lecanicillium saksenae.</title>
        <authorList>
            <person name="Buettner E."/>
        </authorList>
    </citation>
    <scope>NUCLEOTIDE SEQUENCE</scope>
    <source>
        <strain evidence="1">VT-O1</strain>
    </source>
</reference>
<comment type="caution">
    <text evidence="1">The sequence shown here is derived from an EMBL/GenBank/DDBJ whole genome shotgun (WGS) entry which is preliminary data.</text>
</comment>
<dbReference type="EMBL" id="JANAKD010000025">
    <property type="protein sequence ID" value="KAJ3499022.1"/>
    <property type="molecule type" value="Genomic_DNA"/>
</dbReference>
<gene>
    <name evidence="1" type="ORF">NLG97_g670</name>
</gene>
<evidence type="ECO:0000313" key="1">
    <source>
        <dbReference type="EMBL" id="KAJ3499022.1"/>
    </source>
</evidence>
<protein>
    <submittedName>
        <fullName evidence="1">Uncharacterized protein</fullName>
    </submittedName>
</protein>
<accession>A0ACC1R6J4</accession>
<sequence length="369" mass="40773">MPRGTGPPPGVDRVELSDDSDIEVHPNVDKKSFIRAKQAQIHAERAQHQAQFEILQPQDAAADQSQSLEEAMARMLNHVEQGLDGKELDEEDLRLYYLVQFNTRLREVEEYNKGIKTTIDEMERAKASKITSESYQTGVNSSGLNKPASKDDSASKKTVELLNPKNDERSLHTSPEAVAFAKLPCNRLEAMAAIIISSPHILQDKDIDGLLIIAYDRLLEGNDKVAALQYVRQATVLQYARSRTIKQKKAFDQSVQERFERICGVAAAASEAGEKSKEVIQLQLEGEAGINVPEEGSTEEETKRKRNIFDSFPQDLKQALLNESIDEVNDAVGKLEIAGAERMVGLLGASGCLDIEPQILDMTKDDGGA</sequence>
<keyword evidence="2" id="KW-1185">Reference proteome</keyword>
<organism evidence="1 2">
    <name type="scientific">Lecanicillium saksenae</name>
    <dbReference type="NCBI Taxonomy" id="468837"/>
    <lineage>
        <taxon>Eukaryota</taxon>
        <taxon>Fungi</taxon>
        <taxon>Dikarya</taxon>
        <taxon>Ascomycota</taxon>
        <taxon>Pezizomycotina</taxon>
        <taxon>Sordariomycetes</taxon>
        <taxon>Hypocreomycetidae</taxon>
        <taxon>Hypocreales</taxon>
        <taxon>Cordycipitaceae</taxon>
        <taxon>Lecanicillium</taxon>
    </lineage>
</organism>